<feature type="signal peptide" evidence="1">
    <location>
        <begin position="1"/>
        <end position="18"/>
    </location>
</feature>
<dbReference type="Proteomes" id="UP000608071">
    <property type="component" value="Unassembled WGS sequence"/>
</dbReference>
<keyword evidence="1" id="KW-0732">Signal</keyword>
<sequence length="165" mass="18946">MRKVFVMSILLLTFILSACSSNDSDLNDAIKVAKEYKTTELQADKPEPNGEIPIEDIEAKEDAMKPLTNSRFFERNKKSRVYSRSLLIAKIKESEVVVSDLNFTEKNQSENEIELEYSGLMSFAEEKIELEGIITLLQENDEWKVNNDVYNFEDLIPIIDESISK</sequence>
<feature type="chain" id="PRO_5047130852" description="Lipoprotein" evidence="1">
    <location>
        <begin position="19"/>
        <end position="165"/>
    </location>
</feature>
<keyword evidence="3" id="KW-1185">Reference proteome</keyword>
<dbReference type="EMBL" id="JACSQL010000013">
    <property type="protein sequence ID" value="MBD7970542.1"/>
    <property type="molecule type" value="Genomic_DNA"/>
</dbReference>
<accession>A0ABR8T4A1</accession>
<reference evidence="2 3" key="1">
    <citation type="submission" date="2020-08" db="EMBL/GenBank/DDBJ databases">
        <title>A Genomic Blueprint of the Chicken Gut Microbiome.</title>
        <authorList>
            <person name="Gilroy R."/>
            <person name="Ravi A."/>
            <person name="Getino M."/>
            <person name="Pursley I."/>
            <person name="Horton D.L."/>
            <person name="Alikhan N.-F."/>
            <person name="Baker D."/>
            <person name="Gharbi K."/>
            <person name="Hall N."/>
            <person name="Watson M."/>
            <person name="Adriaenssens E.M."/>
            <person name="Foster-Nyarko E."/>
            <person name="Jarju S."/>
            <person name="Secka A."/>
            <person name="Antonio M."/>
            <person name="Oren A."/>
            <person name="Chaudhuri R."/>
            <person name="La Ragione R.M."/>
            <person name="Hildebrand F."/>
            <person name="Pallen M.J."/>
        </authorList>
    </citation>
    <scope>NUCLEOTIDE SEQUENCE [LARGE SCALE GENOMIC DNA]</scope>
    <source>
        <strain evidence="2 3">Sa2BVA9</strain>
    </source>
</reference>
<dbReference type="RefSeq" id="WP_191803732.1">
    <property type="nucleotide sequence ID" value="NZ_JACSQL010000013.1"/>
</dbReference>
<evidence type="ECO:0008006" key="4">
    <source>
        <dbReference type="Google" id="ProtNLM"/>
    </source>
</evidence>
<proteinExistence type="predicted"/>
<gene>
    <name evidence="2" type="ORF">H9647_20965</name>
</gene>
<organism evidence="2 3">
    <name type="scientific">Paenibacillus gallinarum</name>
    <dbReference type="NCBI Taxonomy" id="2762232"/>
    <lineage>
        <taxon>Bacteria</taxon>
        <taxon>Bacillati</taxon>
        <taxon>Bacillota</taxon>
        <taxon>Bacilli</taxon>
        <taxon>Bacillales</taxon>
        <taxon>Paenibacillaceae</taxon>
        <taxon>Paenibacillus</taxon>
    </lineage>
</organism>
<evidence type="ECO:0000313" key="3">
    <source>
        <dbReference type="Proteomes" id="UP000608071"/>
    </source>
</evidence>
<comment type="caution">
    <text evidence="2">The sequence shown here is derived from an EMBL/GenBank/DDBJ whole genome shotgun (WGS) entry which is preliminary data.</text>
</comment>
<name>A0ABR8T4A1_9BACL</name>
<evidence type="ECO:0000256" key="1">
    <source>
        <dbReference type="SAM" id="SignalP"/>
    </source>
</evidence>
<evidence type="ECO:0000313" key="2">
    <source>
        <dbReference type="EMBL" id="MBD7970542.1"/>
    </source>
</evidence>
<protein>
    <recommendedName>
        <fullName evidence="4">Lipoprotein</fullName>
    </recommendedName>
</protein>
<dbReference type="PROSITE" id="PS51257">
    <property type="entry name" value="PROKAR_LIPOPROTEIN"/>
    <property type="match status" value="1"/>
</dbReference>